<dbReference type="PROSITE" id="PS00893">
    <property type="entry name" value="NUDIX_BOX"/>
    <property type="match status" value="1"/>
</dbReference>
<dbReference type="Pfam" id="PF00293">
    <property type="entry name" value="NUDIX"/>
    <property type="match status" value="1"/>
</dbReference>
<dbReference type="EMBL" id="FMWB01000001">
    <property type="protein sequence ID" value="SCZ21476.1"/>
    <property type="molecule type" value="Genomic_DNA"/>
</dbReference>
<dbReference type="InterPro" id="IPR015797">
    <property type="entry name" value="NUDIX_hydrolase-like_dom_sf"/>
</dbReference>
<comment type="caution">
    <text evidence="5">The sequence shown here is derived from an EMBL/GenBank/DDBJ whole genome shotgun (WGS) entry which is preliminary data.</text>
</comment>
<dbReference type="AlphaFoldDB" id="A0A1G5M8P0"/>
<dbReference type="PANTHER" id="PTHR43046">
    <property type="entry name" value="GDP-MANNOSE MANNOSYL HYDROLASE"/>
    <property type="match status" value="1"/>
</dbReference>
<dbReference type="PRINTS" id="PR00502">
    <property type="entry name" value="NUDIXFAMILY"/>
</dbReference>
<dbReference type="Proteomes" id="UP000183046">
    <property type="component" value="Unassembled WGS sequence"/>
</dbReference>
<reference evidence="6" key="1">
    <citation type="submission" date="2016-10" db="EMBL/GenBank/DDBJ databases">
        <authorList>
            <person name="de Groot N.N."/>
        </authorList>
    </citation>
    <scope>NUCLEOTIDE SEQUENCE [LARGE SCALE GENOMIC DNA]</scope>
    <source>
        <strain evidence="6">DSM 15758</strain>
    </source>
</reference>
<accession>A0A1G5M8P0</accession>
<sequence>MTPTLHIAAAILLNERQQVLLVRKGGTTAFMQPGGKVDPGEQPLEALIRELREELGLAITAEAATFLGNHQAPAANEPGFRVDCALYQVALRAGDQAVPAAEIEEAVWVAVDEPGDLPLAPLTRDVILPLLRRQLLTS</sequence>
<dbReference type="GO" id="GO:0016787">
    <property type="term" value="F:hydrolase activity"/>
    <property type="evidence" value="ECO:0007669"/>
    <property type="project" value="UniProtKB-KW"/>
</dbReference>
<comment type="cofactor">
    <cofactor evidence="1">
        <name>Mg(2+)</name>
        <dbReference type="ChEBI" id="CHEBI:18420"/>
    </cofactor>
</comment>
<dbReference type="Gene3D" id="3.90.79.10">
    <property type="entry name" value="Nucleoside Triphosphate Pyrophosphohydrolase"/>
    <property type="match status" value="1"/>
</dbReference>
<dbReference type="RefSeq" id="WP_074582928.1">
    <property type="nucleotide sequence ID" value="NZ_FMWB01000001.1"/>
</dbReference>
<dbReference type="SUPFAM" id="SSF55811">
    <property type="entry name" value="Nudix"/>
    <property type="match status" value="1"/>
</dbReference>
<feature type="domain" description="Nudix hydrolase" evidence="4">
    <location>
        <begin position="4"/>
        <end position="132"/>
    </location>
</feature>
<keyword evidence="2 3" id="KW-0378">Hydrolase</keyword>
<comment type="similarity">
    <text evidence="3">Belongs to the Nudix hydrolase family.</text>
</comment>
<dbReference type="CDD" id="cd04690">
    <property type="entry name" value="NUDIX_Hydrolase"/>
    <property type="match status" value="1"/>
</dbReference>
<dbReference type="PROSITE" id="PS51462">
    <property type="entry name" value="NUDIX"/>
    <property type="match status" value="1"/>
</dbReference>
<evidence type="ECO:0000256" key="1">
    <source>
        <dbReference type="ARBA" id="ARBA00001946"/>
    </source>
</evidence>
<protein>
    <submittedName>
        <fullName evidence="5">ADP-ribose pyrophosphatase YjhB, NUDIX family</fullName>
    </submittedName>
</protein>
<dbReference type="InterPro" id="IPR020476">
    <property type="entry name" value="Nudix_hydrolase"/>
</dbReference>
<evidence type="ECO:0000256" key="3">
    <source>
        <dbReference type="RuleBase" id="RU003476"/>
    </source>
</evidence>
<dbReference type="eggNOG" id="COG1051">
    <property type="taxonomic scope" value="Bacteria"/>
</dbReference>
<name>A0A1G5M8P0_9PSED</name>
<dbReference type="OrthoDB" id="9801098at2"/>
<evidence type="ECO:0000256" key="2">
    <source>
        <dbReference type="ARBA" id="ARBA00022801"/>
    </source>
</evidence>
<dbReference type="InterPro" id="IPR000086">
    <property type="entry name" value="NUDIX_hydrolase_dom"/>
</dbReference>
<dbReference type="PANTHER" id="PTHR43046:SF2">
    <property type="entry name" value="8-OXO-DGTP DIPHOSPHATASE-RELATED"/>
    <property type="match status" value="1"/>
</dbReference>
<organism evidence="5 6">
    <name type="scientific">Pseudomonas oryzihabitans</name>
    <dbReference type="NCBI Taxonomy" id="47885"/>
    <lineage>
        <taxon>Bacteria</taxon>
        <taxon>Pseudomonadati</taxon>
        <taxon>Pseudomonadota</taxon>
        <taxon>Gammaproteobacteria</taxon>
        <taxon>Pseudomonadales</taxon>
        <taxon>Pseudomonadaceae</taxon>
        <taxon>Pseudomonas</taxon>
    </lineage>
</organism>
<dbReference type="InterPro" id="IPR020084">
    <property type="entry name" value="NUDIX_hydrolase_CS"/>
</dbReference>
<evidence type="ECO:0000313" key="6">
    <source>
        <dbReference type="Proteomes" id="UP000183046"/>
    </source>
</evidence>
<gene>
    <name evidence="5" type="ORF">SAMN05216279_101366</name>
</gene>
<proteinExistence type="inferred from homology"/>
<evidence type="ECO:0000313" key="5">
    <source>
        <dbReference type="EMBL" id="SCZ21476.1"/>
    </source>
</evidence>
<evidence type="ECO:0000259" key="4">
    <source>
        <dbReference type="PROSITE" id="PS51462"/>
    </source>
</evidence>